<sequence length="497" mass="56634">MGDLIGSALFAGLSFGLFKVACDTLDTFLREKIPEVCDDESKKLETTKNTDFTIENEDVENTTKETHDHKDDVTEIPLEEVKTYVETHYEGYKSAINRNEVDVAESELLKVIDLLKNVGQLKGIEGCSLLKEESSLRFMHSDYEASIDFLVMSLELLKDVSSTTEQEQTDVTLLEIESLNQLVQAKTLLTKYTNCNNPEKIISEAEMSANEALDKLRKLPGDYEDLSFEISLSLIQVKVFQKDWISAEKIGSALLQNHSKIPETDPKKVALRTWLSSIYVALNDKDRLEKVLEYSREHSEGVEKIEAYQTSSELLLDCSDNESAIKYGLQTLSFINESQVELTEDLETLMVQTFYTLLDAFENTKNATHYNKYFEMLLQNLPKNKTILVHSHILRTVEIQQIPSAENNIFNIVTKFLVRSVGASALPKTYKANISYYDTDNTCLCSTIDFTLNQPQTTFTLTSPPLTLTKNKNYYFIVSLKDNETTFSKHRQFFMIV</sequence>
<organism evidence="1 2">
    <name type="scientific">Entamoeba invadens IP1</name>
    <dbReference type="NCBI Taxonomy" id="370355"/>
    <lineage>
        <taxon>Eukaryota</taxon>
        <taxon>Amoebozoa</taxon>
        <taxon>Evosea</taxon>
        <taxon>Archamoebae</taxon>
        <taxon>Mastigamoebida</taxon>
        <taxon>Entamoebidae</taxon>
        <taxon>Entamoeba</taxon>
    </lineage>
</organism>
<evidence type="ECO:0000313" key="1">
    <source>
        <dbReference type="EMBL" id="ELP95077.1"/>
    </source>
</evidence>
<dbReference type="Proteomes" id="UP000014680">
    <property type="component" value="Unassembled WGS sequence"/>
</dbReference>
<proteinExistence type="predicted"/>
<dbReference type="OMA" id="YVETHYE"/>
<dbReference type="OrthoDB" id="32686at2759"/>
<evidence type="ECO:0000313" key="2">
    <source>
        <dbReference type="Proteomes" id="UP000014680"/>
    </source>
</evidence>
<dbReference type="EMBL" id="KB206169">
    <property type="protein sequence ID" value="ELP95077.1"/>
    <property type="molecule type" value="Genomic_DNA"/>
</dbReference>
<dbReference type="KEGG" id="eiv:EIN_253510"/>
<dbReference type="RefSeq" id="XP_004261848.1">
    <property type="nucleotide sequence ID" value="XM_004261800.1"/>
</dbReference>
<dbReference type="AlphaFoldDB" id="A0A0A1UHC4"/>
<reference evidence="1 2" key="1">
    <citation type="submission" date="2012-10" db="EMBL/GenBank/DDBJ databases">
        <authorList>
            <person name="Zafar N."/>
            <person name="Inman J."/>
            <person name="Hall N."/>
            <person name="Lorenzi H."/>
            <person name="Caler E."/>
        </authorList>
    </citation>
    <scope>NUCLEOTIDE SEQUENCE [LARGE SCALE GENOMIC DNA]</scope>
    <source>
        <strain evidence="1 2">IP1</strain>
    </source>
</reference>
<protein>
    <submittedName>
        <fullName evidence="1">Uncharacterized protein</fullName>
    </submittedName>
</protein>
<dbReference type="GeneID" id="14894022"/>
<keyword evidence="2" id="KW-1185">Reference proteome</keyword>
<dbReference type="VEuPathDB" id="AmoebaDB:EIN_253510"/>
<accession>A0A0A1UHC4</accession>
<name>A0A0A1UHC4_ENTIV</name>
<gene>
    <name evidence="1" type="ORF">EIN_253510</name>
</gene>